<evidence type="ECO:0000313" key="3">
    <source>
        <dbReference type="Proteomes" id="UP000018731"/>
    </source>
</evidence>
<evidence type="ECO:0000256" key="1">
    <source>
        <dbReference type="SAM" id="Phobius"/>
    </source>
</evidence>
<dbReference type="PATRIC" id="fig|1357400.3.peg.2643"/>
<feature type="transmembrane region" description="Helical" evidence="1">
    <location>
        <begin position="36"/>
        <end position="55"/>
    </location>
</feature>
<dbReference type="EMBL" id="AZJI01000010">
    <property type="protein sequence ID" value="ETD22222.1"/>
    <property type="molecule type" value="Genomic_DNA"/>
</dbReference>
<reference evidence="2 3" key="1">
    <citation type="journal article" date="2014" name="Genome Announc.">
        <title>Draft genome sequences of six enterohepatic helicobacter species isolated from humans and one from rhesus macaques.</title>
        <authorList>
            <person name="Shen Z."/>
            <person name="Sheh A."/>
            <person name="Young S.K."/>
            <person name="Abouelliel A."/>
            <person name="Ward D.V."/>
            <person name="Earl A.M."/>
            <person name="Fox J.G."/>
        </authorList>
    </citation>
    <scope>NUCLEOTIDE SEQUENCE [LARGE SCALE GENOMIC DNA]</scope>
    <source>
        <strain evidence="2 3">MIT 99-5501</strain>
    </source>
</reference>
<comment type="caution">
    <text evidence="2">The sequence shown here is derived from an EMBL/GenBank/DDBJ whole genome shotgun (WGS) entry which is preliminary data.</text>
</comment>
<keyword evidence="1" id="KW-1133">Transmembrane helix</keyword>
<keyword evidence="3" id="KW-1185">Reference proteome</keyword>
<dbReference type="HOGENOM" id="CLU_2973205_0_0_7"/>
<organism evidence="2 3">
    <name type="scientific">Helicobacter macacae MIT 99-5501</name>
    <dbReference type="NCBI Taxonomy" id="1357400"/>
    <lineage>
        <taxon>Bacteria</taxon>
        <taxon>Pseudomonadati</taxon>
        <taxon>Campylobacterota</taxon>
        <taxon>Epsilonproteobacteria</taxon>
        <taxon>Campylobacterales</taxon>
        <taxon>Helicobacteraceae</taxon>
        <taxon>Helicobacter</taxon>
    </lineage>
</organism>
<sequence length="58" mass="6598">MPDNKPSKINVPTFREKNVKLDVKDESELKKKDDSLFLYVIGGILIAVMFIVLFLSEA</sequence>
<evidence type="ECO:0000313" key="2">
    <source>
        <dbReference type="EMBL" id="ETD22222.1"/>
    </source>
</evidence>
<dbReference type="RefSeq" id="WP_023928790.1">
    <property type="nucleotide sequence ID" value="NZ_KI669456.1"/>
</dbReference>
<accession>V8C565</accession>
<protein>
    <submittedName>
        <fullName evidence="2">Uncharacterized protein</fullName>
    </submittedName>
</protein>
<keyword evidence="1" id="KW-0472">Membrane</keyword>
<dbReference type="AlphaFoldDB" id="V8C565"/>
<name>V8C565_9HELI</name>
<dbReference type="Proteomes" id="UP000018731">
    <property type="component" value="Unassembled WGS sequence"/>
</dbReference>
<gene>
    <name evidence="2" type="ORF">HMPREF2086_01953</name>
</gene>
<keyword evidence="1" id="KW-0812">Transmembrane</keyword>
<proteinExistence type="predicted"/>